<reference evidence="2 3" key="1">
    <citation type="submission" date="2021-06" db="EMBL/GenBank/DDBJ databases">
        <title>Caerostris darwini draft genome.</title>
        <authorList>
            <person name="Kono N."/>
            <person name="Arakawa K."/>
        </authorList>
    </citation>
    <scope>NUCLEOTIDE SEQUENCE [LARGE SCALE GENOMIC DNA]</scope>
</reference>
<sequence>MLCRSVIINILFSLPVDSQSSQLYLQPVKNDHAYFTGDNFFVTCFTTEDNIEKLTWTDFESNPISTNDGSLGMIIFILFGEEARAPHPSSKRPLELILRLPWLPGFWQRNEREMAVIARNPKRSPMSAITTR</sequence>
<evidence type="ECO:0000313" key="2">
    <source>
        <dbReference type="EMBL" id="GIY39882.1"/>
    </source>
</evidence>
<dbReference type="Proteomes" id="UP001054837">
    <property type="component" value="Unassembled WGS sequence"/>
</dbReference>
<comment type="caution">
    <text evidence="2">The sequence shown here is derived from an EMBL/GenBank/DDBJ whole genome shotgun (WGS) entry which is preliminary data.</text>
</comment>
<proteinExistence type="predicted"/>
<dbReference type="AlphaFoldDB" id="A0AAV4T5B4"/>
<evidence type="ECO:0000256" key="1">
    <source>
        <dbReference type="SAM" id="SignalP"/>
    </source>
</evidence>
<protein>
    <submittedName>
        <fullName evidence="2">Uncharacterized protein</fullName>
    </submittedName>
</protein>
<keyword evidence="3" id="KW-1185">Reference proteome</keyword>
<feature type="signal peptide" evidence="1">
    <location>
        <begin position="1"/>
        <end position="18"/>
    </location>
</feature>
<evidence type="ECO:0000313" key="3">
    <source>
        <dbReference type="Proteomes" id="UP001054837"/>
    </source>
</evidence>
<dbReference type="EMBL" id="BPLQ01008851">
    <property type="protein sequence ID" value="GIY39882.1"/>
    <property type="molecule type" value="Genomic_DNA"/>
</dbReference>
<keyword evidence="1" id="KW-0732">Signal</keyword>
<organism evidence="2 3">
    <name type="scientific">Caerostris darwini</name>
    <dbReference type="NCBI Taxonomy" id="1538125"/>
    <lineage>
        <taxon>Eukaryota</taxon>
        <taxon>Metazoa</taxon>
        <taxon>Ecdysozoa</taxon>
        <taxon>Arthropoda</taxon>
        <taxon>Chelicerata</taxon>
        <taxon>Arachnida</taxon>
        <taxon>Araneae</taxon>
        <taxon>Araneomorphae</taxon>
        <taxon>Entelegynae</taxon>
        <taxon>Araneoidea</taxon>
        <taxon>Araneidae</taxon>
        <taxon>Caerostris</taxon>
    </lineage>
</organism>
<feature type="chain" id="PRO_5043618652" evidence="1">
    <location>
        <begin position="19"/>
        <end position="132"/>
    </location>
</feature>
<gene>
    <name evidence="2" type="primary">AVEN_16370_1</name>
    <name evidence="2" type="ORF">CDAR_502921</name>
</gene>
<accession>A0AAV4T5B4</accession>
<name>A0AAV4T5B4_9ARAC</name>